<keyword evidence="3 6" id="KW-0812">Transmembrane</keyword>
<feature type="transmembrane region" description="Helical" evidence="6">
    <location>
        <begin position="164"/>
        <end position="197"/>
    </location>
</feature>
<evidence type="ECO:0000256" key="5">
    <source>
        <dbReference type="ARBA" id="ARBA00023136"/>
    </source>
</evidence>
<dbReference type="GO" id="GO:0004190">
    <property type="term" value="F:aspartic-type endopeptidase activity"/>
    <property type="evidence" value="ECO:0007669"/>
    <property type="project" value="InterPro"/>
</dbReference>
<proteinExistence type="predicted"/>
<evidence type="ECO:0000313" key="8">
    <source>
        <dbReference type="EMBL" id="MBI4210516.1"/>
    </source>
</evidence>
<sequence length="374" mass="39590">MFGAFYFAVTVLGLAAATYTDLRERIVPNRLVYGLGAIGIAAKAAESYLSGSAVPAILALEGGIIAFALSYALYRLGIWAGGDVKLVTAVSILNPVNYNFLGELAGIAGGIFSTIALPVFSASLVVYSALAIFPLGMAMSFSVLAARKDILSEALQEARAKAEYVLLAGAIASGLNVILAHFGINALLSIPILLLLVMQKKKKLRIVAVVVSAGGAIVSLREFVYGAAWIAIPVAAAYTLWILYARCRPAAFKETVKTSQAAEGMVPDAYVVERKGTIFFEHAPGMISVIKQLIANRTEKPLMALNPEGKVISGPGNAGGLTESEAKHLREMASGNKAPKEMVVRKTMAFVPAMLLAYISLQLTGDIIWNILLK</sequence>
<evidence type="ECO:0000256" key="2">
    <source>
        <dbReference type="ARBA" id="ARBA00022475"/>
    </source>
</evidence>
<protein>
    <submittedName>
        <fullName evidence="8">Prepilin peptidase</fullName>
    </submittedName>
</protein>
<dbReference type="InterPro" id="IPR000045">
    <property type="entry name" value="Prepilin_IV_endopep_pep"/>
</dbReference>
<keyword evidence="4 6" id="KW-1133">Transmembrane helix</keyword>
<gene>
    <name evidence="8" type="ORF">HY544_03360</name>
</gene>
<evidence type="ECO:0000256" key="4">
    <source>
        <dbReference type="ARBA" id="ARBA00022989"/>
    </source>
</evidence>
<dbReference type="Proteomes" id="UP000732298">
    <property type="component" value="Unassembled WGS sequence"/>
</dbReference>
<feature type="transmembrane region" description="Helical" evidence="6">
    <location>
        <begin position="349"/>
        <end position="372"/>
    </location>
</feature>
<evidence type="ECO:0000256" key="6">
    <source>
        <dbReference type="SAM" id="Phobius"/>
    </source>
</evidence>
<dbReference type="PANTHER" id="PTHR36506:SF1">
    <property type="entry name" value="PREFLAGELLIN PEPTIDASE"/>
    <property type="match status" value="1"/>
</dbReference>
<comment type="caution">
    <text evidence="8">The sequence shown here is derived from an EMBL/GenBank/DDBJ whole genome shotgun (WGS) entry which is preliminary data.</text>
</comment>
<feature type="transmembrane region" description="Helical" evidence="6">
    <location>
        <begin position="226"/>
        <end position="244"/>
    </location>
</feature>
<feature type="transmembrane region" description="Helical" evidence="6">
    <location>
        <begin position="124"/>
        <end position="144"/>
    </location>
</feature>
<name>A0A8T3YMJ6_9ARCH</name>
<dbReference type="InterPro" id="IPR052218">
    <property type="entry name" value="Preflagellin_Peptidase"/>
</dbReference>
<comment type="subcellular location">
    <subcellularLocation>
        <location evidence="1">Cell membrane</location>
        <topology evidence="1">Multi-pass membrane protein</topology>
    </subcellularLocation>
</comment>
<evidence type="ECO:0000259" key="7">
    <source>
        <dbReference type="Pfam" id="PF01478"/>
    </source>
</evidence>
<dbReference type="AlphaFoldDB" id="A0A8T3YMJ6"/>
<feature type="transmembrane region" description="Helical" evidence="6">
    <location>
        <begin position="98"/>
        <end position="117"/>
    </location>
</feature>
<dbReference type="EMBL" id="JACQPB010000034">
    <property type="protein sequence ID" value="MBI4210516.1"/>
    <property type="molecule type" value="Genomic_DNA"/>
</dbReference>
<dbReference type="PANTHER" id="PTHR36506">
    <property type="entry name" value="PREFLAGELLIN PEPTIDASE"/>
    <property type="match status" value="1"/>
</dbReference>
<organism evidence="8 9">
    <name type="scientific">Candidatus Iainarchaeum sp</name>
    <dbReference type="NCBI Taxonomy" id="3101447"/>
    <lineage>
        <taxon>Archaea</taxon>
        <taxon>Candidatus Iainarchaeota</taxon>
        <taxon>Candidatus Iainarchaeia</taxon>
        <taxon>Candidatus Iainarchaeales</taxon>
        <taxon>Candidatus Iainarchaeaceae</taxon>
        <taxon>Candidatus Iainarchaeum</taxon>
    </lineage>
</organism>
<evidence type="ECO:0000256" key="1">
    <source>
        <dbReference type="ARBA" id="ARBA00004651"/>
    </source>
</evidence>
<evidence type="ECO:0000256" key="3">
    <source>
        <dbReference type="ARBA" id="ARBA00022692"/>
    </source>
</evidence>
<feature type="transmembrane region" description="Helical" evidence="6">
    <location>
        <begin position="57"/>
        <end position="78"/>
    </location>
</feature>
<dbReference type="Pfam" id="PF01478">
    <property type="entry name" value="Peptidase_A24"/>
    <property type="match status" value="1"/>
</dbReference>
<reference evidence="8" key="1">
    <citation type="submission" date="2020-07" db="EMBL/GenBank/DDBJ databases">
        <title>Huge and variable diversity of episymbiotic CPR bacteria and DPANN archaea in groundwater ecosystems.</title>
        <authorList>
            <person name="He C.Y."/>
            <person name="Keren R."/>
            <person name="Whittaker M."/>
            <person name="Farag I.F."/>
            <person name="Doudna J."/>
            <person name="Cate J.H.D."/>
            <person name="Banfield J.F."/>
        </authorList>
    </citation>
    <scope>NUCLEOTIDE SEQUENCE</scope>
    <source>
        <strain evidence="8">NC_groundwater_1296_Ag_S-0.2um_52_80</strain>
    </source>
</reference>
<dbReference type="Gene3D" id="1.20.120.1220">
    <property type="match status" value="1"/>
</dbReference>
<keyword evidence="2" id="KW-1003">Cell membrane</keyword>
<dbReference type="GO" id="GO:0005886">
    <property type="term" value="C:plasma membrane"/>
    <property type="evidence" value="ECO:0007669"/>
    <property type="project" value="UniProtKB-SubCell"/>
</dbReference>
<feature type="domain" description="Prepilin type IV endopeptidase peptidase" evidence="7">
    <location>
        <begin position="9"/>
        <end position="104"/>
    </location>
</feature>
<evidence type="ECO:0000313" key="9">
    <source>
        <dbReference type="Proteomes" id="UP000732298"/>
    </source>
</evidence>
<keyword evidence="5 6" id="KW-0472">Membrane</keyword>
<accession>A0A8T3YMJ6</accession>